<dbReference type="RefSeq" id="WP_123649056.1">
    <property type="nucleotide sequence ID" value="NZ_RCTY01000048.1"/>
</dbReference>
<dbReference type="Proteomes" id="UP000275910">
    <property type="component" value="Unassembled WGS sequence"/>
</dbReference>
<dbReference type="SUPFAM" id="SSF55166">
    <property type="entry name" value="Hedgehog/DD-peptidase"/>
    <property type="match status" value="1"/>
</dbReference>
<feature type="domain" description="Peptidase M15A C-terminal" evidence="1">
    <location>
        <begin position="110"/>
        <end position="179"/>
    </location>
</feature>
<name>A0A3N2RCD8_LYSEN</name>
<accession>A0A3N2RCD8</accession>
<comment type="caution">
    <text evidence="2">The sequence shown here is derived from an EMBL/GenBank/DDBJ whole genome shotgun (WGS) entry which is preliminary data.</text>
</comment>
<reference evidence="2 3" key="1">
    <citation type="submission" date="2018-10" db="EMBL/GenBank/DDBJ databases">
        <title>The genome of Lysobacter enzymogenes OH11.</title>
        <authorList>
            <person name="Liu F."/>
            <person name="Zhao Y."/>
            <person name="Qian G."/>
            <person name="Chen Y."/>
            <person name="Xu H."/>
        </authorList>
    </citation>
    <scope>NUCLEOTIDE SEQUENCE [LARGE SCALE GENOMIC DNA]</scope>
    <source>
        <strain evidence="2 3">OH11</strain>
    </source>
</reference>
<protein>
    <submittedName>
        <fullName evidence="2">DUF882 domain-containing protein</fullName>
    </submittedName>
</protein>
<dbReference type="InterPro" id="IPR013230">
    <property type="entry name" value="Peptidase_M15A_C"/>
</dbReference>
<organism evidence="2 3">
    <name type="scientific">Lysobacter enzymogenes</name>
    <dbReference type="NCBI Taxonomy" id="69"/>
    <lineage>
        <taxon>Bacteria</taxon>
        <taxon>Pseudomonadati</taxon>
        <taxon>Pseudomonadota</taxon>
        <taxon>Gammaproteobacteria</taxon>
        <taxon>Lysobacterales</taxon>
        <taxon>Lysobacteraceae</taxon>
        <taxon>Lysobacter</taxon>
    </lineage>
</organism>
<proteinExistence type="predicted"/>
<dbReference type="Gene3D" id="3.30.1380.10">
    <property type="match status" value="1"/>
</dbReference>
<evidence type="ECO:0000259" key="1">
    <source>
        <dbReference type="Pfam" id="PF08291"/>
    </source>
</evidence>
<dbReference type="InterPro" id="IPR009045">
    <property type="entry name" value="Zn_M74/Hedgehog-like"/>
</dbReference>
<dbReference type="Pfam" id="PF08291">
    <property type="entry name" value="Peptidase_M15_3"/>
    <property type="match status" value="1"/>
</dbReference>
<dbReference type="EMBL" id="RCTY01000048">
    <property type="protein sequence ID" value="ROU05093.1"/>
    <property type="molecule type" value="Genomic_DNA"/>
</dbReference>
<gene>
    <name evidence="2" type="ORF">D9T17_19845</name>
</gene>
<dbReference type="AlphaFoldDB" id="A0A3N2RCD8"/>
<evidence type="ECO:0000313" key="2">
    <source>
        <dbReference type="EMBL" id="ROU05093.1"/>
    </source>
</evidence>
<dbReference type="PROSITE" id="PS51257">
    <property type="entry name" value="PROKAR_LIPOPROTEIN"/>
    <property type="match status" value="1"/>
</dbReference>
<evidence type="ECO:0000313" key="3">
    <source>
        <dbReference type="Proteomes" id="UP000275910"/>
    </source>
</evidence>
<sequence length="211" mass="22832">MRAPAGVSTSLKTTGALALLLAGCAPQTPEQRFERWRGEGRQAQVRAYSDYLARHGVAAVAPLSQQLRSGRNWRWCGADEFALPPRASWPRSVATLRLLAELRAAGLIDGARIVSGYRAPDFNRCEGGSRQSRHMAGGAYDLELAADTDGAKLCAFWRRRGAATGFGLGFYDRRRLHVDTAGMRTWGGDYSRKTSPCLQRPPVGAAAAAAL</sequence>